<keyword evidence="2" id="KW-0456">Lyase</keyword>
<proteinExistence type="predicted"/>
<organism evidence="3 4">
    <name type="scientific">Actinokineospora soli</name>
    <dbReference type="NCBI Taxonomy" id="1048753"/>
    <lineage>
        <taxon>Bacteria</taxon>
        <taxon>Bacillati</taxon>
        <taxon>Actinomycetota</taxon>
        <taxon>Actinomycetes</taxon>
        <taxon>Pseudonocardiales</taxon>
        <taxon>Pseudonocardiaceae</taxon>
        <taxon>Actinokineospora</taxon>
    </lineage>
</organism>
<dbReference type="EMBL" id="JBHTEY010000004">
    <property type="protein sequence ID" value="MFC7613135.1"/>
    <property type="molecule type" value="Genomic_DNA"/>
</dbReference>
<dbReference type="Proteomes" id="UP001596512">
    <property type="component" value="Unassembled WGS sequence"/>
</dbReference>
<comment type="caution">
    <text evidence="3">The sequence shown here is derived from an EMBL/GenBank/DDBJ whole genome shotgun (WGS) entry which is preliminary data.</text>
</comment>
<dbReference type="CDD" id="cd03416">
    <property type="entry name" value="CbiX_SirB_N"/>
    <property type="match status" value="1"/>
</dbReference>
<dbReference type="PANTHER" id="PTHR33542:SF5">
    <property type="entry name" value="FERROCHELATASE CHE1"/>
    <property type="match status" value="1"/>
</dbReference>
<accession>A0ABW2TJC2</accession>
<dbReference type="PANTHER" id="PTHR33542">
    <property type="entry name" value="SIROHYDROCHLORIN FERROCHELATASE, CHLOROPLASTIC"/>
    <property type="match status" value="1"/>
</dbReference>
<dbReference type="SUPFAM" id="SSF53800">
    <property type="entry name" value="Chelatase"/>
    <property type="match status" value="1"/>
</dbReference>
<dbReference type="InterPro" id="IPR050963">
    <property type="entry name" value="Sirohydro_Cobaltochel/CbiX"/>
</dbReference>
<dbReference type="Pfam" id="PF01903">
    <property type="entry name" value="CbiX"/>
    <property type="match status" value="1"/>
</dbReference>
<evidence type="ECO:0000313" key="4">
    <source>
        <dbReference type="Proteomes" id="UP001596512"/>
    </source>
</evidence>
<evidence type="ECO:0000256" key="1">
    <source>
        <dbReference type="ARBA" id="ARBA00022723"/>
    </source>
</evidence>
<name>A0ABW2TJC2_9PSEU</name>
<gene>
    <name evidence="3" type="ORF">ACFQV2_05370</name>
</gene>
<evidence type="ECO:0000313" key="3">
    <source>
        <dbReference type="EMBL" id="MFC7613135.1"/>
    </source>
</evidence>
<evidence type="ECO:0000256" key="2">
    <source>
        <dbReference type="ARBA" id="ARBA00023239"/>
    </source>
</evidence>
<dbReference type="Gene3D" id="3.40.50.1400">
    <property type="match status" value="2"/>
</dbReference>
<sequence>MLVLAAHGTRSPAGTATVHDLADQVRDLLPEVGVRVAFADVRAPDVTAVLRAVRGPATVVPLFLAGGYHVRVDIPAQVAASGRDAVVTAHLGPAPGLIAALHERLSDAGWRPGDPVVLAAAGSSDPRALADVRRAAVLLGARTGSAVRIGYAATASPASPTSWPTCPAASPSPPGCWRPACSTARRWSAAHRSSPSPWALIRGWPSWWCAATPRRGPTPAPPST</sequence>
<keyword evidence="1" id="KW-0479">Metal-binding</keyword>
<keyword evidence="4" id="KW-1185">Reference proteome</keyword>
<protein>
    <submittedName>
        <fullName evidence="3">Sirohydrochlorin chelatase</fullName>
    </submittedName>
</protein>
<dbReference type="InterPro" id="IPR002762">
    <property type="entry name" value="CbiX-like"/>
</dbReference>
<reference evidence="4" key="1">
    <citation type="journal article" date="2019" name="Int. J. Syst. Evol. Microbiol.">
        <title>The Global Catalogue of Microorganisms (GCM) 10K type strain sequencing project: providing services to taxonomists for standard genome sequencing and annotation.</title>
        <authorList>
            <consortium name="The Broad Institute Genomics Platform"/>
            <consortium name="The Broad Institute Genome Sequencing Center for Infectious Disease"/>
            <person name="Wu L."/>
            <person name="Ma J."/>
        </authorList>
    </citation>
    <scope>NUCLEOTIDE SEQUENCE [LARGE SCALE GENOMIC DNA]</scope>
    <source>
        <strain evidence="4">JCM 17695</strain>
    </source>
</reference>